<dbReference type="Proteomes" id="UP000036902">
    <property type="component" value="Chromosome"/>
</dbReference>
<organism evidence="3 4">
    <name type="scientific">Thauera humireducens</name>
    <dbReference type="NCBI Taxonomy" id="1134435"/>
    <lineage>
        <taxon>Bacteria</taxon>
        <taxon>Pseudomonadati</taxon>
        <taxon>Pseudomonadota</taxon>
        <taxon>Betaproteobacteria</taxon>
        <taxon>Rhodocyclales</taxon>
        <taxon>Zoogloeaceae</taxon>
        <taxon>Thauera</taxon>
    </lineage>
</organism>
<reference evidence="4" key="1">
    <citation type="submission" date="2016-03" db="EMBL/GenBank/DDBJ databases">
        <authorList>
            <person name="Ma C."/>
            <person name="Zhou S."/>
            <person name="Yang G."/>
        </authorList>
    </citation>
    <scope>NUCLEOTIDE SEQUENCE [LARGE SCALE GENOMIC DNA]</scope>
    <source>
        <strain evidence="4">SgZ-1</strain>
    </source>
</reference>
<comment type="similarity">
    <text evidence="1">Belongs to the universal stress protein A family.</text>
</comment>
<dbReference type="PANTHER" id="PTHR46268">
    <property type="entry name" value="STRESS RESPONSE PROTEIN NHAX"/>
    <property type="match status" value="1"/>
</dbReference>
<dbReference type="PRINTS" id="PR01438">
    <property type="entry name" value="UNVRSLSTRESS"/>
</dbReference>
<dbReference type="InterPro" id="IPR014729">
    <property type="entry name" value="Rossmann-like_a/b/a_fold"/>
</dbReference>
<evidence type="ECO:0000259" key="2">
    <source>
        <dbReference type="Pfam" id="PF00582"/>
    </source>
</evidence>
<dbReference type="Pfam" id="PF00582">
    <property type="entry name" value="Usp"/>
    <property type="match status" value="2"/>
</dbReference>
<dbReference type="KEGG" id="thu:AC731_015225"/>
<dbReference type="InterPro" id="IPR006015">
    <property type="entry name" value="Universal_stress_UspA"/>
</dbReference>
<dbReference type="AlphaFoldDB" id="A0A127K872"/>
<sequence length="291" mass="31370">MMSAIKRIHAATDFSELGNEAVRRAAIIAAREDAELLVTHAFPRQSAFDAVFAGEHDLQDRMRALAEENLAAQIKAAQSCGATRARGEILTGSARRVLAETSDIFRPDLWVIGAHGSGLLQQFLLGGTAAHILNKASCPVLVTRRAVEGDYRRALAAVDLGPRSEAVLRAALIVAKHAGVKLLHAYAAPFEAKLRNKRFPETEIKRLAEREFLVAQRNLDALLADPELVGIDIESELSHGKPNTVVPDAARALGADVIVVGRHGGGRIRESLIGSVPRFLAYYAPCDVLVV</sequence>
<dbReference type="PANTHER" id="PTHR46268:SF6">
    <property type="entry name" value="UNIVERSAL STRESS PROTEIN UP12"/>
    <property type="match status" value="1"/>
</dbReference>
<gene>
    <name evidence="3" type="ORF">AC731_015225</name>
</gene>
<evidence type="ECO:0000313" key="4">
    <source>
        <dbReference type="Proteomes" id="UP000036902"/>
    </source>
</evidence>
<keyword evidence="4" id="KW-1185">Reference proteome</keyword>
<evidence type="ECO:0000313" key="3">
    <source>
        <dbReference type="EMBL" id="AMO38168.1"/>
    </source>
</evidence>
<proteinExistence type="inferred from homology"/>
<dbReference type="SUPFAM" id="SSF52402">
    <property type="entry name" value="Adenine nucleotide alpha hydrolases-like"/>
    <property type="match status" value="2"/>
</dbReference>
<dbReference type="STRING" id="1134435.AC731_015225"/>
<dbReference type="RefSeq" id="WP_031347445.1">
    <property type="nucleotide sequence ID" value="NZ_CP014646.1"/>
</dbReference>
<evidence type="ECO:0000256" key="1">
    <source>
        <dbReference type="ARBA" id="ARBA00008791"/>
    </source>
</evidence>
<protein>
    <submittedName>
        <fullName evidence="3">Universal stress protein</fullName>
    </submittedName>
</protein>
<accession>A0A127K872</accession>
<feature type="domain" description="UspA" evidence="2">
    <location>
        <begin position="151"/>
        <end position="291"/>
    </location>
</feature>
<name>A0A127K872_9RHOO</name>
<feature type="domain" description="UspA" evidence="2">
    <location>
        <begin position="5"/>
        <end position="144"/>
    </location>
</feature>
<dbReference type="CDD" id="cd00293">
    <property type="entry name" value="USP-like"/>
    <property type="match status" value="2"/>
</dbReference>
<dbReference type="EMBL" id="CP014646">
    <property type="protein sequence ID" value="AMO38168.1"/>
    <property type="molecule type" value="Genomic_DNA"/>
</dbReference>
<dbReference type="InterPro" id="IPR006016">
    <property type="entry name" value="UspA"/>
</dbReference>
<dbReference type="Gene3D" id="3.40.50.620">
    <property type="entry name" value="HUPs"/>
    <property type="match status" value="2"/>
</dbReference>